<feature type="chain" id="PRO_5039538498" description="DUF2334 domain-containing protein" evidence="1">
    <location>
        <begin position="29"/>
        <end position="462"/>
    </location>
</feature>
<evidence type="ECO:0000256" key="1">
    <source>
        <dbReference type="SAM" id="SignalP"/>
    </source>
</evidence>
<protein>
    <recommendedName>
        <fullName evidence="4">DUF2334 domain-containing protein</fullName>
    </recommendedName>
</protein>
<name>A0A518V2S3_BRELA</name>
<organism evidence="2 3">
    <name type="scientific">Brevibacillus laterosporus</name>
    <name type="common">Bacillus laterosporus</name>
    <dbReference type="NCBI Taxonomy" id="1465"/>
    <lineage>
        <taxon>Bacteria</taxon>
        <taxon>Bacillati</taxon>
        <taxon>Bacillota</taxon>
        <taxon>Bacilli</taxon>
        <taxon>Bacillales</taxon>
        <taxon>Paenibacillaceae</taxon>
        <taxon>Brevibacillus</taxon>
    </lineage>
</organism>
<feature type="signal peptide" evidence="1">
    <location>
        <begin position="1"/>
        <end position="28"/>
    </location>
</feature>
<dbReference type="AlphaFoldDB" id="A0A518V2S3"/>
<sequence length="462" mass="51764">MIWGKGQENIKKAMFFLLIGMLALSTHADFANAQKNQGNKQTGITWLLYHQSDEYTTTKNELLLMLSLFQEKVMPINIDQQIPPQSSFDCLVYVGNGAQSNGALTKEWQQVMKKSHVPVYVVGGNPASLALHTPYKITGMIDEAHLFTIKGNRYPLDQLMDIPMLSVPYEKQSAITAFIENGVQKAPYLLADHLGVEGRPFYYSAQFVGTGELSYAFLDSLYDFYQQKVVTRHSLHVYLDGITLTSDPNKLLTKARLLKDLGIPFSISLDPIERGNQTDLRHYPDLAKALLLIQQDLGGQVVVKGHKVTLQPDSPTDLLNKKEILYELGISPVAVELPEQGVSMNQAMEAAPLFQQAIGLPDLGAEWPKVALSRPLWEQEPNQLAFYSKVPISNMDPGQYVSSALQQVQTSMIMRHTQMILPVPSNLPDAELKDLILRLKNMRVLFYFLPEGEGPRYSLSNK</sequence>
<evidence type="ECO:0000313" key="3">
    <source>
        <dbReference type="Proteomes" id="UP000319432"/>
    </source>
</evidence>
<gene>
    <name evidence="2" type="ORF">EEL30_02245</name>
</gene>
<keyword evidence="3" id="KW-1185">Reference proteome</keyword>
<dbReference type="EMBL" id="CP033464">
    <property type="protein sequence ID" value="QDX91302.1"/>
    <property type="molecule type" value="Genomic_DNA"/>
</dbReference>
<reference evidence="2 3" key="1">
    <citation type="submission" date="2018-11" db="EMBL/GenBank/DDBJ databases">
        <title>Phylogenetic determinants of toxin gene distribution in genomes of Brevibacillus laterosporus.</title>
        <authorList>
            <person name="Glare T.R."/>
            <person name="Durrant A."/>
            <person name="Berry C."/>
            <person name="Palma L."/>
            <person name="Ormskirk M."/>
            <person name="Cox M.O."/>
        </authorList>
    </citation>
    <scope>NUCLEOTIDE SEQUENCE [LARGE SCALE GENOMIC DNA]</scope>
    <source>
        <strain evidence="2 3">1821L</strain>
    </source>
</reference>
<dbReference type="Proteomes" id="UP000319432">
    <property type="component" value="Chromosome"/>
</dbReference>
<evidence type="ECO:0008006" key="4">
    <source>
        <dbReference type="Google" id="ProtNLM"/>
    </source>
</evidence>
<evidence type="ECO:0000313" key="2">
    <source>
        <dbReference type="EMBL" id="QDX91302.1"/>
    </source>
</evidence>
<proteinExistence type="predicted"/>
<accession>A0A518V2S3</accession>
<keyword evidence="1" id="KW-0732">Signal</keyword>